<accession>A0A0F9SX66</accession>
<name>A0A0F9SX66_9ZZZZ</name>
<dbReference type="AlphaFoldDB" id="A0A0F9SX66"/>
<organism evidence="1">
    <name type="scientific">marine sediment metagenome</name>
    <dbReference type="NCBI Taxonomy" id="412755"/>
    <lineage>
        <taxon>unclassified sequences</taxon>
        <taxon>metagenomes</taxon>
        <taxon>ecological metagenomes</taxon>
    </lineage>
</organism>
<dbReference type="EMBL" id="LAZR01000342">
    <property type="protein sequence ID" value="KKN73510.1"/>
    <property type="molecule type" value="Genomic_DNA"/>
</dbReference>
<reference evidence="1" key="1">
    <citation type="journal article" date="2015" name="Nature">
        <title>Complex archaea that bridge the gap between prokaryotes and eukaryotes.</title>
        <authorList>
            <person name="Spang A."/>
            <person name="Saw J.H."/>
            <person name="Jorgensen S.L."/>
            <person name="Zaremba-Niedzwiedzka K."/>
            <person name="Martijn J."/>
            <person name="Lind A.E."/>
            <person name="van Eijk R."/>
            <person name="Schleper C."/>
            <person name="Guy L."/>
            <person name="Ettema T.J."/>
        </authorList>
    </citation>
    <scope>NUCLEOTIDE SEQUENCE</scope>
</reference>
<gene>
    <name evidence="1" type="ORF">LCGC14_0399520</name>
</gene>
<proteinExistence type="predicted"/>
<protein>
    <submittedName>
        <fullName evidence="1">Uncharacterized protein</fullName>
    </submittedName>
</protein>
<comment type="caution">
    <text evidence="1">The sequence shown here is derived from an EMBL/GenBank/DDBJ whole genome shotgun (WGS) entry which is preliminary data.</text>
</comment>
<evidence type="ECO:0000313" key="1">
    <source>
        <dbReference type="EMBL" id="KKN73510.1"/>
    </source>
</evidence>
<sequence length="124" mass="14116">MKVHLKTDVRPKADRKREVFAIHVDVMPFRGGAARITLHKYQRSHMRAGRLSYCWKQTEIDVPGGSPRSAAVMAKWAEGIMLAVYIARYLDKTKPEKVTKAEINRIGSGWDKMSPSRRAVMVYG</sequence>